<comment type="similarity">
    <text evidence="3 12">Belongs to the thiolase-like superfamily. Thiolase family.</text>
</comment>
<dbReference type="InterPro" id="IPR020616">
    <property type="entry name" value="Thiolase_N"/>
</dbReference>
<keyword evidence="5" id="KW-0276">Fatty acid metabolism</keyword>
<sequence>MKTAVIVDSVRTGLAKSHRGGFNITRADDMLAHIINNLMERNPNLPGEAVEDVIMGCGNPEGPMGHNIGRNAAVLSNLPVTVGGTTVNRYCSSGLQTVSMAASQVMAGCYDTVIAGGVEQISMLQGKQNMEGFVNEKLAEQSPGIYHPMGITAETVAKRYDVSRETQDEYALESQKRTANAQELGLYDDEIVPMETKMLLVNKETGDSKEVDYTVDKDECNRPDTTLEGLSSLKPVFDPENGSVTAGNSSQLSDGASVTLVMSEEKALELGLKPLAYFRGFTTMGCEPDEMGIGPVFSVPKLLKNYDLNIDDIDLWELNEAFAVQVVYCRDKLGIPMDKLNVNGGSISIGHPFGMTGSRQVGHMVRELNRQDKQFGVVTMCVGGGMGASGLFERYPS</sequence>
<dbReference type="InterPro" id="IPR020610">
    <property type="entry name" value="Thiolase_AS"/>
</dbReference>
<dbReference type="Proteomes" id="UP000253307">
    <property type="component" value="Unassembled WGS sequence"/>
</dbReference>
<dbReference type="PROSITE" id="PS00098">
    <property type="entry name" value="THIOLASE_1"/>
    <property type="match status" value="1"/>
</dbReference>
<dbReference type="InterPro" id="IPR020617">
    <property type="entry name" value="Thiolase_C"/>
</dbReference>
<dbReference type="CDD" id="cd00751">
    <property type="entry name" value="thiolase"/>
    <property type="match status" value="1"/>
</dbReference>
<evidence type="ECO:0000256" key="6">
    <source>
        <dbReference type="ARBA" id="ARBA00022946"/>
    </source>
</evidence>
<keyword evidence="9 12" id="KW-0012">Acyltransferase</keyword>
<feature type="domain" description="Thiolase C-terminal" evidence="14">
    <location>
        <begin position="272"/>
        <end position="393"/>
    </location>
</feature>
<feature type="active site" description="Proton acceptor" evidence="11">
    <location>
        <position position="351"/>
    </location>
</feature>
<dbReference type="EC" id="2.3.1.16" evidence="10"/>
<evidence type="ECO:0000256" key="12">
    <source>
        <dbReference type="RuleBase" id="RU003557"/>
    </source>
</evidence>
<evidence type="ECO:0000256" key="5">
    <source>
        <dbReference type="ARBA" id="ARBA00022832"/>
    </source>
</evidence>
<dbReference type="GO" id="GO:0006635">
    <property type="term" value="P:fatty acid beta-oxidation"/>
    <property type="evidence" value="ECO:0007669"/>
    <property type="project" value="TreeGrafter"/>
</dbReference>
<evidence type="ECO:0000256" key="8">
    <source>
        <dbReference type="ARBA" id="ARBA00023140"/>
    </source>
</evidence>
<dbReference type="InterPro" id="IPR050215">
    <property type="entry name" value="Thiolase-like_sf_Thiolase"/>
</dbReference>
<dbReference type="InterPro" id="IPR020613">
    <property type="entry name" value="Thiolase_CS"/>
</dbReference>
<feature type="active site" description="Acyl-thioester intermediate" evidence="11">
    <location>
        <position position="91"/>
    </location>
</feature>
<evidence type="ECO:0000256" key="7">
    <source>
        <dbReference type="ARBA" id="ARBA00023098"/>
    </source>
</evidence>
<evidence type="ECO:0000256" key="2">
    <source>
        <dbReference type="ARBA" id="ARBA00005189"/>
    </source>
</evidence>
<protein>
    <recommendedName>
        <fullName evidence="10">acetyl-CoA C-acyltransferase</fullName>
        <ecNumber evidence="10">2.3.1.16</ecNumber>
    </recommendedName>
</protein>
<organism evidence="15 16">
    <name type="scientific">SAR86 cluster bacterium</name>
    <dbReference type="NCBI Taxonomy" id="2030880"/>
    <lineage>
        <taxon>Bacteria</taxon>
        <taxon>Pseudomonadati</taxon>
        <taxon>Pseudomonadota</taxon>
        <taxon>Gammaproteobacteria</taxon>
        <taxon>SAR86 cluster</taxon>
    </lineage>
</organism>
<dbReference type="PIRSF" id="PIRSF000429">
    <property type="entry name" value="Ac-CoA_Ac_transf"/>
    <property type="match status" value="1"/>
</dbReference>
<proteinExistence type="inferred from homology"/>
<name>A0A368BU57_9GAMM</name>
<evidence type="ECO:0000259" key="14">
    <source>
        <dbReference type="Pfam" id="PF02803"/>
    </source>
</evidence>
<comment type="caution">
    <text evidence="15">The sequence shown here is derived from an EMBL/GenBank/DDBJ whole genome shotgun (WGS) entry which is preliminary data.</text>
</comment>
<keyword evidence="7" id="KW-0443">Lipid metabolism</keyword>
<feature type="active site" description="Proton acceptor" evidence="11">
    <location>
        <position position="381"/>
    </location>
</feature>
<feature type="domain" description="Thiolase N-terminal" evidence="13">
    <location>
        <begin position="5"/>
        <end position="265"/>
    </location>
</feature>
<dbReference type="InterPro" id="IPR020615">
    <property type="entry name" value="Thiolase_acyl_enz_int_AS"/>
</dbReference>
<dbReference type="NCBIfam" id="TIGR01930">
    <property type="entry name" value="AcCoA-C-Actrans"/>
    <property type="match status" value="1"/>
</dbReference>
<dbReference type="PANTHER" id="PTHR43853:SF8">
    <property type="entry name" value="3-KETOACYL-COA THIOLASE, PEROXISOMAL"/>
    <property type="match status" value="1"/>
</dbReference>
<comment type="subcellular location">
    <subcellularLocation>
        <location evidence="1">Peroxisome</location>
    </subcellularLocation>
</comment>
<dbReference type="Pfam" id="PF00108">
    <property type="entry name" value="Thiolase_N"/>
    <property type="match status" value="1"/>
</dbReference>
<keyword evidence="8" id="KW-0576">Peroxisome</keyword>
<evidence type="ECO:0000313" key="15">
    <source>
        <dbReference type="EMBL" id="RCL40397.1"/>
    </source>
</evidence>
<dbReference type="GO" id="GO:0003988">
    <property type="term" value="F:acetyl-CoA C-acyltransferase activity"/>
    <property type="evidence" value="ECO:0007669"/>
    <property type="project" value="UniProtKB-EC"/>
</dbReference>
<evidence type="ECO:0000256" key="1">
    <source>
        <dbReference type="ARBA" id="ARBA00004275"/>
    </source>
</evidence>
<evidence type="ECO:0000259" key="13">
    <source>
        <dbReference type="Pfam" id="PF00108"/>
    </source>
</evidence>
<dbReference type="GO" id="GO:0010124">
    <property type="term" value="P:phenylacetate catabolic process"/>
    <property type="evidence" value="ECO:0007669"/>
    <property type="project" value="TreeGrafter"/>
</dbReference>
<evidence type="ECO:0000313" key="16">
    <source>
        <dbReference type="Proteomes" id="UP000253307"/>
    </source>
</evidence>
<gene>
    <name evidence="15" type="ORF">DBW96_03535</name>
</gene>
<reference evidence="15 16" key="1">
    <citation type="journal article" date="2018" name="Microbiome">
        <title>Fine metagenomic profile of the Mediterranean stratified and mixed water columns revealed by assembly and recruitment.</title>
        <authorList>
            <person name="Haro-Moreno J.M."/>
            <person name="Lopez-Perez M."/>
            <person name="De La Torre J.R."/>
            <person name="Picazo A."/>
            <person name="Camacho A."/>
            <person name="Rodriguez-Valera F."/>
        </authorList>
    </citation>
    <scope>NUCLEOTIDE SEQUENCE [LARGE SCALE GENOMIC DNA]</scope>
    <source>
        <strain evidence="15">MED-G82</strain>
    </source>
</reference>
<dbReference type="SUPFAM" id="SSF53901">
    <property type="entry name" value="Thiolase-like"/>
    <property type="match status" value="2"/>
</dbReference>
<comment type="pathway">
    <text evidence="2">Lipid metabolism.</text>
</comment>
<dbReference type="EMBL" id="QOPE01000027">
    <property type="protein sequence ID" value="RCL40397.1"/>
    <property type="molecule type" value="Genomic_DNA"/>
</dbReference>
<dbReference type="AlphaFoldDB" id="A0A368BU57"/>
<dbReference type="InterPro" id="IPR002155">
    <property type="entry name" value="Thiolase"/>
</dbReference>
<dbReference type="FunFam" id="3.40.47.10:FF:000010">
    <property type="entry name" value="Acetyl-CoA acetyltransferase (Thiolase)"/>
    <property type="match status" value="1"/>
</dbReference>
<keyword evidence="6" id="KW-0809">Transit peptide</keyword>
<accession>A0A368BU57</accession>
<dbReference type="InterPro" id="IPR016039">
    <property type="entry name" value="Thiolase-like"/>
</dbReference>
<dbReference type="Gene3D" id="3.40.47.10">
    <property type="match status" value="1"/>
</dbReference>
<dbReference type="GO" id="GO:0005737">
    <property type="term" value="C:cytoplasm"/>
    <property type="evidence" value="ECO:0007669"/>
    <property type="project" value="UniProtKB-ARBA"/>
</dbReference>
<evidence type="ECO:0000256" key="10">
    <source>
        <dbReference type="ARBA" id="ARBA00024073"/>
    </source>
</evidence>
<dbReference type="PROSITE" id="PS00737">
    <property type="entry name" value="THIOLASE_2"/>
    <property type="match status" value="1"/>
</dbReference>
<evidence type="ECO:0000256" key="3">
    <source>
        <dbReference type="ARBA" id="ARBA00010982"/>
    </source>
</evidence>
<evidence type="ECO:0000256" key="11">
    <source>
        <dbReference type="PIRSR" id="PIRSR000429-1"/>
    </source>
</evidence>
<keyword evidence="4 12" id="KW-0808">Transferase</keyword>
<dbReference type="Pfam" id="PF02803">
    <property type="entry name" value="Thiolase_C"/>
    <property type="match status" value="1"/>
</dbReference>
<dbReference type="PROSITE" id="PS00099">
    <property type="entry name" value="THIOLASE_3"/>
    <property type="match status" value="1"/>
</dbReference>
<evidence type="ECO:0000256" key="9">
    <source>
        <dbReference type="ARBA" id="ARBA00023315"/>
    </source>
</evidence>
<evidence type="ECO:0000256" key="4">
    <source>
        <dbReference type="ARBA" id="ARBA00022679"/>
    </source>
</evidence>
<dbReference type="PANTHER" id="PTHR43853">
    <property type="entry name" value="3-KETOACYL-COA THIOLASE, PEROXISOMAL"/>
    <property type="match status" value="1"/>
</dbReference>